<keyword evidence="5" id="KW-1185">Reference proteome</keyword>
<dbReference type="PANTHER" id="PTHR43272">
    <property type="entry name" value="LONG-CHAIN-FATTY-ACID--COA LIGASE"/>
    <property type="match status" value="1"/>
</dbReference>
<dbReference type="Pfam" id="PF23562">
    <property type="entry name" value="AMP-binding_C_3"/>
    <property type="match status" value="1"/>
</dbReference>
<reference evidence="4 5" key="1">
    <citation type="submission" date="2020-03" db="EMBL/GenBank/DDBJ databases">
        <title>Genomic Encyclopedia of Type Strains, Phase IV (KMG-IV): sequencing the most valuable type-strain genomes for metagenomic binning, comparative biology and taxonomic classification.</title>
        <authorList>
            <person name="Goeker M."/>
        </authorList>
    </citation>
    <scope>NUCLEOTIDE SEQUENCE [LARGE SCALE GENOMIC DNA]</scope>
    <source>
        <strain evidence="4 5">DSM 5718</strain>
    </source>
</reference>
<gene>
    <name evidence="4" type="ORF">FHS56_001364</name>
</gene>
<proteinExistence type="predicted"/>
<dbReference type="GO" id="GO:0005524">
    <property type="term" value="F:ATP binding"/>
    <property type="evidence" value="ECO:0007669"/>
    <property type="project" value="UniProtKB-KW"/>
</dbReference>
<sequence length="579" mass="65677">MKEASHTSDSVPNFIEGIKPKETLLGKFYKWERERPESVYLRQPYGQKWKEMTFAEVGKEARRMAAYFASLGLKRGDHIGIIAKNHAYWIIADLAIMMGGYVSVPIYPNISRKQLEYIIRDSDIKLLLVGKLENWKLFYDAQFAVKHILALPDSNIMGLENWERIRNNYSPIEGYPNVDFDDLFTVIYTSGTTGNPKGVKLTHFAVAICLEVNRSLLELEGECRFFSYLPLAHSAERAAVEAFSLESGGTVSFFEHRETFLRNLREAAPTHFLAVPAVWQSFYEGIVRKMPASRLKMLLKIPLLNRLVKKKIRQGLGLHKAHMVITGAAPMPANLHRFFGELGLEIQEVYGITEMAAAVCIHRKGDVRPGTVGKPFPMVQLRIDPHSREIVVKAPWMFIGYYRDSRKTAEAIDAEGWYHTGDRGHLTEDGHLVLEGRLSDEFKTVRGLFVNPNVIEPLFALNENIGQVCVIGEGLLKPVALVTLSEKGQKEPDVVLKVGMEVTMNRINGELSDVEQIEKVIILPEAWTVENGLLTPTMKIRRKAIYARYAALLPTWLNHPEKVVFVSKEELSHLHEKDE</sequence>
<evidence type="ECO:0000313" key="4">
    <source>
        <dbReference type="EMBL" id="NIK73851.1"/>
    </source>
</evidence>
<dbReference type="Gene3D" id="3.40.50.12780">
    <property type="entry name" value="N-terminal domain of ligase-like"/>
    <property type="match status" value="1"/>
</dbReference>
<dbReference type="SUPFAM" id="SSF56801">
    <property type="entry name" value="Acetyl-CoA synthetase-like"/>
    <property type="match status" value="1"/>
</dbReference>
<protein>
    <submittedName>
        <fullName evidence="4">Long-subunit acyl-CoA synthetase (AMP-forming)</fullName>
    </submittedName>
</protein>
<dbReference type="PANTHER" id="PTHR43272:SF33">
    <property type="entry name" value="AMP-BINDING DOMAIN-CONTAINING PROTEIN-RELATED"/>
    <property type="match status" value="1"/>
</dbReference>
<accession>A0A846MQZ4</accession>
<dbReference type="GO" id="GO:0004467">
    <property type="term" value="F:long-chain fatty acid-CoA ligase activity"/>
    <property type="evidence" value="ECO:0007669"/>
    <property type="project" value="TreeGrafter"/>
</dbReference>
<dbReference type="Proteomes" id="UP000537126">
    <property type="component" value="Unassembled WGS sequence"/>
</dbReference>
<dbReference type="InterPro" id="IPR000873">
    <property type="entry name" value="AMP-dep_synth/lig_dom"/>
</dbReference>
<name>A0A846MQZ4_9BACT</name>
<dbReference type="AlphaFoldDB" id="A0A846MQZ4"/>
<feature type="domain" description="AMP-dependent synthetase/ligase" evidence="3">
    <location>
        <begin position="31"/>
        <end position="402"/>
    </location>
</feature>
<dbReference type="PROSITE" id="PS00455">
    <property type="entry name" value="AMP_BINDING"/>
    <property type="match status" value="1"/>
</dbReference>
<evidence type="ECO:0000256" key="1">
    <source>
        <dbReference type="ARBA" id="ARBA00022741"/>
    </source>
</evidence>
<evidence type="ECO:0000313" key="5">
    <source>
        <dbReference type="Proteomes" id="UP000537126"/>
    </source>
</evidence>
<keyword evidence="2" id="KW-0067">ATP-binding</keyword>
<dbReference type="Pfam" id="PF00501">
    <property type="entry name" value="AMP-binding"/>
    <property type="match status" value="1"/>
</dbReference>
<comment type="caution">
    <text evidence="4">The sequence shown here is derived from an EMBL/GenBank/DDBJ whole genome shotgun (WGS) entry which is preliminary data.</text>
</comment>
<evidence type="ECO:0000256" key="2">
    <source>
        <dbReference type="ARBA" id="ARBA00022840"/>
    </source>
</evidence>
<dbReference type="GO" id="GO:0016020">
    <property type="term" value="C:membrane"/>
    <property type="evidence" value="ECO:0007669"/>
    <property type="project" value="TreeGrafter"/>
</dbReference>
<dbReference type="RefSeq" id="WP_166919113.1">
    <property type="nucleotide sequence ID" value="NZ_JAASRN010000002.1"/>
</dbReference>
<evidence type="ECO:0000259" key="3">
    <source>
        <dbReference type="Pfam" id="PF00501"/>
    </source>
</evidence>
<keyword evidence="1" id="KW-0547">Nucleotide-binding</keyword>
<dbReference type="InterPro" id="IPR042099">
    <property type="entry name" value="ANL_N_sf"/>
</dbReference>
<dbReference type="InterPro" id="IPR020845">
    <property type="entry name" value="AMP-binding_CS"/>
</dbReference>
<dbReference type="EMBL" id="JAASRN010000002">
    <property type="protein sequence ID" value="NIK73851.1"/>
    <property type="molecule type" value="Genomic_DNA"/>
</dbReference>
<organism evidence="4 5">
    <name type="scientific">Thermonema lapsum</name>
    <dbReference type="NCBI Taxonomy" id="28195"/>
    <lineage>
        <taxon>Bacteria</taxon>
        <taxon>Pseudomonadati</taxon>
        <taxon>Bacteroidota</taxon>
        <taxon>Cytophagia</taxon>
        <taxon>Cytophagales</taxon>
        <taxon>Thermonemataceae</taxon>
        <taxon>Thermonema</taxon>
    </lineage>
</organism>